<dbReference type="PROSITE" id="PS50016">
    <property type="entry name" value="ZF_PHD_2"/>
    <property type="match status" value="1"/>
</dbReference>
<dbReference type="EMBL" id="KB446542">
    <property type="protein sequence ID" value="EME41949.1"/>
    <property type="molecule type" value="Genomic_DNA"/>
</dbReference>
<organism evidence="9 10">
    <name type="scientific">Dothistroma septosporum (strain NZE10 / CBS 128990)</name>
    <name type="common">Red band needle blight fungus</name>
    <name type="synonym">Mycosphaerella pini</name>
    <dbReference type="NCBI Taxonomy" id="675120"/>
    <lineage>
        <taxon>Eukaryota</taxon>
        <taxon>Fungi</taxon>
        <taxon>Dikarya</taxon>
        <taxon>Ascomycota</taxon>
        <taxon>Pezizomycotina</taxon>
        <taxon>Dothideomycetes</taxon>
        <taxon>Dothideomycetidae</taxon>
        <taxon>Mycosphaerellales</taxon>
        <taxon>Mycosphaerellaceae</taxon>
        <taxon>Dothistroma</taxon>
    </lineage>
</organism>
<dbReference type="Gene3D" id="3.30.40.10">
    <property type="entry name" value="Zinc/RING finger domain, C3HC4 (zinc finger)"/>
    <property type="match status" value="1"/>
</dbReference>
<feature type="region of interest" description="Disordered" evidence="7">
    <location>
        <begin position="357"/>
        <end position="421"/>
    </location>
</feature>
<evidence type="ECO:0000259" key="8">
    <source>
        <dbReference type="PROSITE" id="PS50016"/>
    </source>
</evidence>
<dbReference type="GO" id="GO:0008270">
    <property type="term" value="F:zinc ion binding"/>
    <property type="evidence" value="ECO:0007669"/>
    <property type="project" value="UniProtKB-KW"/>
</dbReference>
<evidence type="ECO:0000256" key="6">
    <source>
        <dbReference type="PROSITE-ProRule" id="PRU00146"/>
    </source>
</evidence>
<dbReference type="AlphaFoldDB" id="N1PIJ0"/>
<feature type="compositionally biased region" description="Polar residues" evidence="7">
    <location>
        <begin position="357"/>
        <end position="384"/>
    </location>
</feature>
<dbReference type="Pfam" id="PF00628">
    <property type="entry name" value="PHD"/>
    <property type="match status" value="1"/>
</dbReference>
<dbReference type="GO" id="GO:0005634">
    <property type="term" value="C:nucleus"/>
    <property type="evidence" value="ECO:0007669"/>
    <property type="project" value="UniProtKB-SubCell"/>
</dbReference>
<feature type="compositionally biased region" description="Basic residues" evidence="7">
    <location>
        <begin position="157"/>
        <end position="171"/>
    </location>
</feature>
<dbReference type="InterPro" id="IPR019787">
    <property type="entry name" value="Znf_PHD-finger"/>
</dbReference>
<feature type="compositionally biased region" description="Polar residues" evidence="7">
    <location>
        <begin position="140"/>
        <end position="153"/>
    </location>
</feature>
<dbReference type="PANTHER" id="PTHR12628">
    <property type="entry name" value="POLYCOMB-LIKE TRANSCRIPTION FACTOR"/>
    <property type="match status" value="1"/>
</dbReference>
<dbReference type="GO" id="GO:0045814">
    <property type="term" value="P:negative regulation of gene expression, epigenetic"/>
    <property type="evidence" value="ECO:0007669"/>
    <property type="project" value="TreeGrafter"/>
</dbReference>
<dbReference type="PROSITE" id="PS01359">
    <property type="entry name" value="ZF_PHD_1"/>
    <property type="match status" value="1"/>
</dbReference>
<proteinExistence type="predicted"/>
<dbReference type="STRING" id="675120.N1PIJ0"/>
<sequence length="460" mass="49117">MEEHHVANAQSEAASEHEVTSQETNSAAPPAFGGDLTEMEELDAQIGASAGERPKITSPEPESASAQTDVHLKRISADAESAAKAGTPGHEPVREYVMRNMTTPTQFADTSQRGNGAMQRGGRGGSGAGFAGNGDVGMTTIDTGNAMSQTTPATGRGRPRGRPPGRPRGSRGRGGGRGGKRKREEDDEGGSDSSDEVTPVATMTKSGRSIQKPTSFVPPPPSPTTNKRRRHYTNRKNPESAVCKVCLRGTSPASNQVVFCDGCNAPYHQWCHKPPISNAVIEEVDKEWFCAECESERVVPVPEAHVASFVSGEGISLEQRQQYFSRLPAGLLVTLLTKATILRPDLPLFSPEFKTKQQASAARSASNGTPSAATPLQPTLSSIRPSAPIKHPDDDNYAPETHPPNYPRPGQGLMSTLPPESEDLKWLVEDEDKHGVFTHVYRKDTTVTPVQSNGTGSAPS</sequence>
<keyword evidence="2" id="KW-0479">Metal-binding</keyword>
<feature type="region of interest" description="Disordered" evidence="7">
    <location>
        <begin position="1"/>
        <end position="94"/>
    </location>
</feature>
<dbReference type="OrthoDB" id="5863171at2759"/>
<evidence type="ECO:0000313" key="9">
    <source>
        <dbReference type="EMBL" id="EME41949.1"/>
    </source>
</evidence>
<dbReference type="HOGENOM" id="CLU_025079_0_0_1"/>
<accession>N1PIJ0</accession>
<evidence type="ECO:0000256" key="1">
    <source>
        <dbReference type="ARBA" id="ARBA00004123"/>
    </source>
</evidence>
<dbReference type="Proteomes" id="UP000016933">
    <property type="component" value="Unassembled WGS sequence"/>
</dbReference>
<keyword evidence="10" id="KW-1185">Reference proteome</keyword>
<keyword evidence="5" id="KW-0539">Nucleus</keyword>
<evidence type="ECO:0000256" key="4">
    <source>
        <dbReference type="ARBA" id="ARBA00022833"/>
    </source>
</evidence>
<protein>
    <recommendedName>
        <fullName evidence="8">PHD-type domain-containing protein</fullName>
    </recommendedName>
</protein>
<dbReference type="SMART" id="SM00249">
    <property type="entry name" value="PHD"/>
    <property type="match status" value="1"/>
</dbReference>
<dbReference type="InterPro" id="IPR013083">
    <property type="entry name" value="Znf_RING/FYVE/PHD"/>
</dbReference>
<feature type="domain" description="PHD-type" evidence="8">
    <location>
        <begin position="240"/>
        <end position="296"/>
    </location>
</feature>
<name>N1PIJ0_DOTSN</name>
<feature type="compositionally biased region" description="Polar residues" evidence="7">
    <location>
        <begin position="201"/>
        <end position="212"/>
    </location>
</feature>
<dbReference type="InterPro" id="IPR019786">
    <property type="entry name" value="Zinc_finger_PHD-type_CS"/>
</dbReference>
<dbReference type="InterPro" id="IPR001965">
    <property type="entry name" value="Znf_PHD"/>
</dbReference>
<dbReference type="eggNOG" id="KOG4323">
    <property type="taxonomic scope" value="Eukaryota"/>
</dbReference>
<dbReference type="GO" id="GO:0003682">
    <property type="term" value="F:chromatin binding"/>
    <property type="evidence" value="ECO:0007669"/>
    <property type="project" value="TreeGrafter"/>
</dbReference>
<dbReference type="InterPro" id="IPR011011">
    <property type="entry name" value="Znf_FYVE_PHD"/>
</dbReference>
<evidence type="ECO:0000256" key="7">
    <source>
        <dbReference type="SAM" id="MobiDB-lite"/>
    </source>
</evidence>
<evidence type="ECO:0000256" key="5">
    <source>
        <dbReference type="ARBA" id="ARBA00023242"/>
    </source>
</evidence>
<feature type="region of interest" description="Disordered" evidence="7">
    <location>
        <begin position="106"/>
        <end position="235"/>
    </location>
</feature>
<dbReference type="CDD" id="cd15502">
    <property type="entry name" value="PHD_Phf1p_Phf2p_like"/>
    <property type="match status" value="1"/>
</dbReference>
<dbReference type="PANTHER" id="PTHR12628:SF10">
    <property type="entry name" value="HOMEOBOX DOMAIN-CONTAINING PROTEIN"/>
    <property type="match status" value="1"/>
</dbReference>
<evidence type="ECO:0000313" key="10">
    <source>
        <dbReference type="Proteomes" id="UP000016933"/>
    </source>
</evidence>
<evidence type="ECO:0000256" key="2">
    <source>
        <dbReference type="ARBA" id="ARBA00022723"/>
    </source>
</evidence>
<keyword evidence="4" id="KW-0862">Zinc</keyword>
<feature type="compositionally biased region" description="Gly residues" evidence="7">
    <location>
        <begin position="119"/>
        <end position="135"/>
    </location>
</feature>
<reference evidence="9 10" key="2">
    <citation type="journal article" date="2012" name="PLoS Pathog.">
        <title>Diverse lifestyles and strategies of plant pathogenesis encoded in the genomes of eighteen Dothideomycetes fungi.</title>
        <authorList>
            <person name="Ohm R.A."/>
            <person name="Feau N."/>
            <person name="Henrissat B."/>
            <person name="Schoch C.L."/>
            <person name="Horwitz B.A."/>
            <person name="Barry K.W."/>
            <person name="Condon B.J."/>
            <person name="Copeland A.C."/>
            <person name="Dhillon B."/>
            <person name="Glaser F."/>
            <person name="Hesse C.N."/>
            <person name="Kosti I."/>
            <person name="LaButti K."/>
            <person name="Lindquist E.A."/>
            <person name="Lucas S."/>
            <person name="Salamov A.A."/>
            <person name="Bradshaw R.E."/>
            <person name="Ciuffetti L."/>
            <person name="Hamelin R.C."/>
            <person name="Kema G.H.J."/>
            <person name="Lawrence C."/>
            <person name="Scott J.A."/>
            <person name="Spatafora J.W."/>
            <person name="Turgeon B.G."/>
            <person name="de Wit P.J.G.M."/>
            <person name="Zhong S."/>
            <person name="Goodwin S.B."/>
            <person name="Grigoriev I.V."/>
        </authorList>
    </citation>
    <scope>NUCLEOTIDE SEQUENCE [LARGE SCALE GENOMIC DNA]</scope>
    <source>
        <strain evidence="10">NZE10 / CBS 128990</strain>
    </source>
</reference>
<keyword evidence="3 6" id="KW-0863">Zinc-finger</keyword>
<dbReference type="OMA" id="CESERVV"/>
<gene>
    <name evidence="9" type="ORF">DOTSEDRAFT_55623</name>
</gene>
<reference evidence="10" key="1">
    <citation type="journal article" date="2012" name="PLoS Genet.">
        <title>The genomes of the fungal plant pathogens Cladosporium fulvum and Dothistroma septosporum reveal adaptation to different hosts and lifestyles but also signatures of common ancestry.</title>
        <authorList>
            <person name="de Wit P.J.G.M."/>
            <person name="van der Burgt A."/>
            <person name="Oekmen B."/>
            <person name="Stergiopoulos I."/>
            <person name="Abd-Elsalam K.A."/>
            <person name="Aerts A.L."/>
            <person name="Bahkali A.H."/>
            <person name="Beenen H.G."/>
            <person name="Chettri P."/>
            <person name="Cox M.P."/>
            <person name="Datema E."/>
            <person name="de Vries R.P."/>
            <person name="Dhillon B."/>
            <person name="Ganley A.R."/>
            <person name="Griffiths S.A."/>
            <person name="Guo Y."/>
            <person name="Hamelin R.C."/>
            <person name="Henrissat B."/>
            <person name="Kabir M.S."/>
            <person name="Jashni M.K."/>
            <person name="Kema G."/>
            <person name="Klaubauf S."/>
            <person name="Lapidus A."/>
            <person name="Levasseur A."/>
            <person name="Lindquist E."/>
            <person name="Mehrabi R."/>
            <person name="Ohm R.A."/>
            <person name="Owen T.J."/>
            <person name="Salamov A."/>
            <person name="Schwelm A."/>
            <person name="Schijlen E."/>
            <person name="Sun H."/>
            <person name="van den Burg H.A."/>
            <person name="van Ham R.C.H.J."/>
            <person name="Zhang S."/>
            <person name="Goodwin S.B."/>
            <person name="Grigoriev I.V."/>
            <person name="Collemare J."/>
            <person name="Bradshaw R.E."/>
        </authorList>
    </citation>
    <scope>NUCLEOTIDE SEQUENCE [LARGE SCALE GENOMIC DNA]</scope>
    <source>
        <strain evidence="10">NZE10 / CBS 128990</strain>
    </source>
</reference>
<feature type="compositionally biased region" description="Acidic residues" evidence="7">
    <location>
        <begin position="185"/>
        <end position="195"/>
    </location>
</feature>
<dbReference type="SUPFAM" id="SSF57903">
    <property type="entry name" value="FYVE/PHD zinc finger"/>
    <property type="match status" value="1"/>
</dbReference>
<evidence type="ECO:0000256" key="3">
    <source>
        <dbReference type="ARBA" id="ARBA00022771"/>
    </source>
</evidence>
<comment type="subcellular location">
    <subcellularLocation>
        <location evidence="1">Nucleus</location>
    </subcellularLocation>
</comment>
<dbReference type="GO" id="GO:0003677">
    <property type="term" value="F:DNA binding"/>
    <property type="evidence" value="ECO:0007669"/>
    <property type="project" value="TreeGrafter"/>
</dbReference>